<reference evidence="2 3" key="1">
    <citation type="journal article" date="2018" name="Nat. Ecol. Evol.">
        <title>Shark genomes provide insights into elasmobranch evolution and the origin of vertebrates.</title>
        <authorList>
            <person name="Hara Y"/>
            <person name="Yamaguchi K"/>
            <person name="Onimaru K"/>
            <person name="Kadota M"/>
            <person name="Koyanagi M"/>
            <person name="Keeley SD"/>
            <person name="Tatsumi K"/>
            <person name="Tanaka K"/>
            <person name="Motone F"/>
            <person name="Kageyama Y"/>
            <person name="Nozu R"/>
            <person name="Adachi N"/>
            <person name="Nishimura O"/>
            <person name="Nakagawa R"/>
            <person name="Tanegashima C"/>
            <person name="Kiyatake I"/>
            <person name="Matsumoto R"/>
            <person name="Murakumo K"/>
            <person name="Nishida K"/>
            <person name="Terakita A"/>
            <person name="Kuratani S"/>
            <person name="Sato K"/>
            <person name="Hyodo S Kuraku.S."/>
        </authorList>
    </citation>
    <scope>NUCLEOTIDE SEQUENCE [LARGE SCALE GENOMIC DNA]</scope>
</reference>
<sequence>MRSSFCQQQAVREKRRRRSSRIIGELSPFPFTVSRPRSLREEKEGGASDGAADHRVRRPARSDAGAIELTFVVDVVSS</sequence>
<accession>A0A401SJP5</accession>
<name>A0A401SJP5_CHIPU</name>
<dbReference type="EMBL" id="BEZZ01000313">
    <property type="protein sequence ID" value="GCC30622.1"/>
    <property type="molecule type" value="Genomic_DNA"/>
</dbReference>
<comment type="caution">
    <text evidence="2">The sequence shown here is derived from an EMBL/GenBank/DDBJ whole genome shotgun (WGS) entry which is preliminary data.</text>
</comment>
<proteinExistence type="predicted"/>
<dbReference type="AlphaFoldDB" id="A0A401SJP5"/>
<feature type="compositionally biased region" description="Basic and acidic residues" evidence="1">
    <location>
        <begin position="38"/>
        <end position="54"/>
    </location>
</feature>
<feature type="region of interest" description="Disordered" evidence="1">
    <location>
        <begin position="34"/>
        <end position="60"/>
    </location>
</feature>
<gene>
    <name evidence="2" type="ORF">chiPu_0009073</name>
</gene>
<evidence type="ECO:0000313" key="3">
    <source>
        <dbReference type="Proteomes" id="UP000287033"/>
    </source>
</evidence>
<organism evidence="2 3">
    <name type="scientific">Chiloscyllium punctatum</name>
    <name type="common">Brownbanded bambooshark</name>
    <name type="synonym">Hemiscyllium punctatum</name>
    <dbReference type="NCBI Taxonomy" id="137246"/>
    <lineage>
        <taxon>Eukaryota</taxon>
        <taxon>Metazoa</taxon>
        <taxon>Chordata</taxon>
        <taxon>Craniata</taxon>
        <taxon>Vertebrata</taxon>
        <taxon>Chondrichthyes</taxon>
        <taxon>Elasmobranchii</taxon>
        <taxon>Galeomorphii</taxon>
        <taxon>Galeoidea</taxon>
        <taxon>Orectolobiformes</taxon>
        <taxon>Hemiscylliidae</taxon>
        <taxon>Chiloscyllium</taxon>
    </lineage>
</organism>
<evidence type="ECO:0000256" key="1">
    <source>
        <dbReference type="SAM" id="MobiDB-lite"/>
    </source>
</evidence>
<dbReference type="Proteomes" id="UP000287033">
    <property type="component" value="Unassembled WGS sequence"/>
</dbReference>
<evidence type="ECO:0000313" key="2">
    <source>
        <dbReference type="EMBL" id="GCC30622.1"/>
    </source>
</evidence>
<protein>
    <submittedName>
        <fullName evidence="2">Uncharacterized protein</fullName>
    </submittedName>
</protein>
<keyword evidence="3" id="KW-1185">Reference proteome</keyword>